<keyword evidence="1" id="KW-0732">Signal</keyword>
<sequence length="128" mass="14266">MLALHLVIFVCIQLMLSSVSAISYSKIIYAAIECEQPSTRSFKKEQSGIDYFVCMFRKLNAINSDNSLNVEVIENMQTTIAQYSPLGLSKSDFQTAFPSIGYCSSTASNTAEDSVRMYFQCVNSLPIF</sequence>
<organism evidence="2 3">
    <name type="scientific">Cotesia congregata</name>
    <name type="common">Parasitoid wasp</name>
    <name type="synonym">Apanteles congregatus</name>
    <dbReference type="NCBI Taxonomy" id="51543"/>
    <lineage>
        <taxon>Eukaryota</taxon>
        <taxon>Metazoa</taxon>
        <taxon>Ecdysozoa</taxon>
        <taxon>Arthropoda</taxon>
        <taxon>Hexapoda</taxon>
        <taxon>Insecta</taxon>
        <taxon>Pterygota</taxon>
        <taxon>Neoptera</taxon>
        <taxon>Endopterygota</taxon>
        <taxon>Hymenoptera</taxon>
        <taxon>Apocrita</taxon>
        <taxon>Ichneumonoidea</taxon>
        <taxon>Braconidae</taxon>
        <taxon>Microgastrinae</taxon>
        <taxon>Cotesia</taxon>
    </lineage>
</organism>
<accession>A0A8J2HR29</accession>
<dbReference type="Proteomes" id="UP000786811">
    <property type="component" value="Unassembled WGS sequence"/>
</dbReference>
<evidence type="ECO:0000313" key="2">
    <source>
        <dbReference type="EMBL" id="CAG5107559.1"/>
    </source>
</evidence>
<comment type="caution">
    <text evidence="2">The sequence shown here is derived from an EMBL/GenBank/DDBJ whole genome shotgun (WGS) entry which is preliminary data.</text>
</comment>
<dbReference type="OrthoDB" id="10382332at2759"/>
<feature type="chain" id="PRO_5035318659" evidence="1">
    <location>
        <begin position="22"/>
        <end position="128"/>
    </location>
</feature>
<dbReference type="SUPFAM" id="SSF47565">
    <property type="entry name" value="Insect pheromone/odorant-binding proteins"/>
    <property type="match status" value="1"/>
</dbReference>
<dbReference type="GO" id="GO:0005549">
    <property type="term" value="F:odorant binding"/>
    <property type="evidence" value="ECO:0007669"/>
    <property type="project" value="InterPro"/>
</dbReference>
<keyword evidence="3" id="KW-1185">Reference proteome</keyword>
<reference evidence="2" key="1">
    <citation type="submission" date="2021-04" db="EMBL/GenBank/DDBJ databases">
        <authorList>
            <person name="Chebbi M.A.C M."/>
        </authorList>
    </citation>
    <scope>NUCLEOTIDE SEQUENCE</scope>
</reference>
<dbReference type="AlphaFoldDB" id="A0A8J2HR29"/>
<dbReference type="InterPro" id="IPR036728">
    <property type="entry name" value="PBP_GOBP_sf"/>
</dbReference>
<dbReference type="EMBL" id="CAJNRD030001124">
    <property type="protein sequence ID" value="CAG5107559.1"/>
    <property type="molecule type" value="Genomic_DNA"/>
</dbReference>
<gene>
    <name evidence="2" type="ORF">HICCMSTLAB_LOCUS12804</name>
</gene>
<feature type="signal peptide" evidence="1">
    <location>
        <begin position="1"/>
        <end position="21"/>
    </location>
</feature>
<proteinExistence type="predicted"/>
<name>A0A8J2HR29_COTCN</name>
<evidence type="ECO:0000256" key="1">
    <source>
        <dbReference type="SAM" id="SignalP"/>
    </source>
</evidence>
<evidence type="ECO:0000313" key="3">
    <source>
        <dbReference type="Proteomes" id="UP000786811"/>
    </source>
</evidence>
<protein>
    <submittedName>
        <fullName evidence="2">Odorant binding protein 71.8339</fullName>
    </submittedName>
</protein>